<evidence type="ECO:0000256" key="7">
    <source>
        <dbReference type="RuleBase" id="RU003345"/>
    </source>
</evidence>
<dbReference type="PANTHER" id="PTHR43570:SF11">
    <property type="entry name" value="ALDEHYDE DEHYDROGENASE"/>
    <property type="match status" value="1"/>
</dbReference>
<comment type="similarity">
    <text evidence="1 4 7">Belongs to the aldehyde dehydrogenase family.</text>
</comment>
<feature type="region of interest" description="Disordered" evidence="8">
    <location>
        <begin position="517"/>
        <end position="547"/>
    </location>
</feature>
<evidence type="ECO:0000313" key="10">
    <source>
        <dbReference type="EMBL" id="RAO68685.1"/>
    </source>
</evidence>
<keyword evidence="2" id="KW-0125">Carotenoid biosynthesis</keyword>
<feature type="compositionally biased region" description="Polar residues" evidence="8">
    <location>
        <begin position="536"/>
        <end position="547"/>
    </location>
</feature>
<dbReference type="GO" id="GO:0004029">
    <property type="term" value="F:aldehyde dehydrogenase (NAD+) activity"/>
    <property type="evidence" value="ECO:0007669"/>
    <property type="project" value="TreeGrafter"/>
</dbReference>
<protein>
    <recommendedName>
        <fullName evidence="4">Aldehyde dehydrogenase</fullName>
    </recommendedName>
</protein>
<evidence type="ECO:0000313" key="11">
    <source>
        <dbReference type="Proteomes" id="UP000249363"/>
    </source>
</evidence>
<dbReference type="PROSITE" id="PS00687">
    <property type="entry name" value="ALDEHYDE_DEHYDR_GLU"/>
    <property type="match status" value="1"/>
</dbReference>
<evidence type="ECO:0000256" key="2">
    <source>
        <dbReference type="ARBA" id="ARBA00022746"/>
    </source>
</evidence>
<comment type="caution">
    <text evidence="10">The sequence shown here is derived from an EMBL/GenBank/DDBJ whole genome shotgun (WGS) entry which is preliminary data.</text>
</comment>
<dbReference type="OrthoDB" id="440325at2759"/>
<feature type="active site" evidence="5 6">
    <location>
        <position position="228"/>
    </location>
</feature>
<accession>A0A364KYR2</accession>
<dbReference type="GO" id="GO:0016117">
    <property type="term" value="P:carotenoid biosynthetic process"/>
    <property type="evidence" value="ECO:0007669"/>
    <property type="project" value="UniProtKB-KW"/>
</dbReference>
<dbReference type="InterPro" id="IPR016161">
    <property type="entry name" value="Ald_DH/histidinol_DH"/>
</dbReference>
<dbReference type="PIRSF" id="PIRSF036492">
    <property type="entry name" value="ALDH"/>
    <property type="match status" value="1"/>
</dbReference>
<dbReference type="SUPFAM" id="SSF53720">
    <property type="entry name" value="ALDH-like"/>
    <property type="match status" value="1"/>
</dbReference>
<proteinExistence type="inferred from homology"/>
<dbReference type="PANTHER" id="PTHR43570">
    <property type="entry name" value="ALDEHYDE DEHYDROGENASE"/>
    <property type="match status" value="1"/>
</dbReference>
<evidence type="ECO:0000256" key="3">
    <source>
        <dbReference type="ARBA" id="ARBA00023002"/>
    </source>
</evidence>
<dbReference type="RefSeq" id="XP_040733201.1">
    <property type="nucleotide sequence ID" value="XM_040877090.1"/>
</dbReference>
<reference evidence="10 11" key="1">
    <citation type="journal article" date="2017" name="Biotechnol. Biofuels">
        <title>Differential beta-glucosidase expression as a function of carbon source availability in Talaromyces amestolkiae: a genomic and proteomic approach.</title>
        <authorList>
            <person name="de Eugenio L.I."/>
            <person name="Mendez-Liter J.A."/>
            <person name="Nieto-Dominguez M."/>
            <person name="Alonso L."/>
            <person name="Gil-Munoz J."/>
            <person name="Barriuso J."/>
            <person name="Prieto A."/>
            <person name="Martinez M.J."/>
        </authorList>
    </citation>
    <scope>NUCLEOTIDE SEQUENCE [LARGE SCALE GENOMIC DNA]</scope>
    <source>
        <strain evidence="10 11">CIB</strain>
    </source>
</reference>
<evidence type="ECO:0000256" key="6">
    <source>
        <dbReference type="PROSITE-ProRule" id="PRU10007"/>
    </source>
</evidence>
<evidence type="ECO:0000256" key="1">
    <source>
        <dbReference type="ARBA" id="ARBA00009986"/>
    </source>
</evidence>
<evidence type="ECO:0000256" key="5">
    <source>
        <dbReference type="PIRSR" id="PIRSR036492-1"/>
    </source>
</evidence>
<dbReference type="Gene3D" id="3.40.605.10">
    <property type="entry name" value="Aldehyde Dehydrogenase, Chain A, domain 1"/>
    <property type="match status" value="1"/>
</dbReference>
<dbReference type="GeneID" id="63793913"/>
<dbReference type="STRING" id="1196081.A0A364KYR2"/>
<dbReference type="Pfam" id="PF00171">
    <property type="entry name" value="Aldedh"/>
    <property type="match status" value="1"/>
</dbReference>
<dbReference type="InterPro" id="IPR015590">
    <property type="entry name" value="Aldehyde_DH_dom"/>
</dbReference>
<dbReference type="InterPro" id="IPR016162">
    <property type="entry name" value="Ald_DH_N"/>
</dbReference>
<feature type="domain" description="Aldehyde dehydrogenase" evidence="9">
    <location>
        <begin position="18"/>
        <end position="442"/>
    </location>
</feature>
<dbReference type="FunFam" id="3.40.605.10:FF:000004">
    <property type="entry name" value="Aldehyde dehydrogenase"/>
    <property type="match status" value="1"/>
</dbReference>
<feature type="compositionally biased region" description="Low complexity" evidence="8">
    <location>
        <begin position="519"/>
        <end position="535"/>
    </location>
</feature>
<evidence type="ECO:0000259" key="9">
    <source>
        <dbReference type="Pfam" id="PF00171"/>
    </source>
</evidence>
<dbReference type="AlphaFoldDB" id="A0A364KYR2"/>
<dbReference type="InterPro" id="IPR012394">
    <property type="entry name" value="Aldehyde_DH_NAD(P)"/>
</dbReference>
<dbReference type="EMBL" id="MIKG01000008">
    <property type="protein sequence ID" value="RAO68685.1"/>
    <property type="molecule type" value="Genomic_DNA"/>
</dbReference>
<evidence type="ECO:0000256" key="8">
    <source>
        <dbReference type="SAM" id="MobiDB-lite"/>
    </source>
</evidence>
<dbReference type="Proteomes" id="UP000249363">
    <property type="component" value="Unassembled WGS sequence"/>
</dbReference>
<dbReference type="InterPro" id="IPR016163">
    <property type="entry name" value="Ald_DH_C"/>
</dbReference>
<dbReference type="InterPro" id="IPR029510">
    <property type="entry name" value="Ald_DH_CS_GLU"/>
</dbReference>
<feature type="active site" evidence="5">
    <location>
        <position position="262"/>
    </location>
</feature>
<keyword evidence="3 4" id="KW-0560">Oxidoreductase</keyword>
<dbReference type="GO" id="GO:0006081">
    <property type="term" value="P:aldehyde metabolic process"/>
    <property type="evidence" value="ECO:0007669"/>
    <property type="project" value="InterPro"/>
</dbReference>
<evidence type="ECO:0000256" key="4">
    <source>
        <dbReference type="PIRNR" id="PIRNR036492"/>
    </source>
</evidence>
<dbReference type="GO" id="GO:0005737">
    <property type="term" value="C:cytoplasm"/>
    <property type="evidence" value="ECO:0007669"/>
    <property type="project" value="TreeGrafter"/>
</dbReference>
<sequence>MVVNDESIKIRPLEYTPVETIQKKVAVARDAFYDSKTRSVEFRKLQLRKLYWAIHDNQDRMCEALARDMGRPSYETQLAEVVWLLGEILFTLKNLDKWLKDESAPDVPLIWKPLAPKIRKDPMGTVLVIGACNYPFQLTLSPMIGAIAAGNTVVIKPSEQPVHAAQVTQEIVESALDPSCYTVVQGAVTEMQALLAEKWDKIFFTGSQTVGRIVSKAAAPHMTPVVLELGGLNPAIVTRHADPRIVARRLLWAKTINGGQTCTAQNYILVEKSLLPALVDELKKAYKSFYPSGSSKGPDFTRVVNEKAFQRLKAMIDNSKGKIIMGGEVDEKERYIEQTFIEVDSIEDSMVINEAFGPICAVMTVNSVEEAISLARKVQDTTLGVAVFGNSSDHQKVMAGLRSGSVSLNDAQPHVNTLAFGGVGESGTGAYRGRSSIDVWTHSRPYTNTPKWMESLLDIRYPPYTSSKLRMLQLSMGTTPDFDREGRQSRFTWLKYIIGGTPTSAATRVAAYAVNDQSTTTNGTNGTVNGTTNGTISGDTNGDSQAK</sequence>
<organism evidence="10 11">
    <name type="scientific">Talaromyces amestolkiae</name>
    <dbReference type="NCBI Taxonomy" id="1196081"/>
    <lineage>
        <taxon>Eukaryota</taxon>
        <taxon>Fungi</taxon>
        <taxon>Dikarya</taxon>
        <taxon>Ascomycota</taxon>
        <taxon>Pezizomycotina</taxon>
        <taxon>Eurotiomycetes</taxon>
        <taxon>Eurotiomycetidae</taxon>
        <taxon>Eurotiales</taxon>
        <taxon>Trichocomaceae</taxon>
        <taxon>Talaromyces</taxon>
        <taxon>Talaromyces sect. Talaromyces</taxon>
    </lineage>
</organism>
<keyword evidence="11" id="KW-1185">Reference proteome</keyword>
<dbReference type="Gene3D" id="3.40.309.10">
    <property type="entry name" value="Aldehyde Dehydrogenase, Chain A, domain 2"/>
    <property type="match status" value="1"/>
</dbReference>
<name>A0A364KYR2_TALAM</name>
<gene>
    <name evidence="10" type="ORF">BHQ10_004697</name>
</gene>